<keyword evidence="3" id="KW-1185">Reference proteome</keyword>
<sequence length="182" mass="19673">MEEESCRFMAPGCTVGPSASGHADTGQDRALGRDWPPPLALAVGHGSAPRENISPTLVPGHEGEDSTVCYMETKGERKTTDVANSLCVAGPSAKRRRVKRRLKDTSPARHAEMPQMEAPPLERARLPPASEAGSCEVDLGFRPTLGRRSPPPPSWYRHGRRQTAASLRASAEKAGGRGWREQ</sequence>
<feature type="compositionally biased region" description="Basic residues" evidence="1">
    <location>
        <begin position="93"/>
        <end position="102"/>
    </location>
</feature>
<feature type="compositionally biased region" description="Basic and acidic residues" evidence="1">
    <location>
        <begin position="103"/>
        <end position="112"/>
    </location>
</feature>
<feature type="region of interest" description="Disordered" evidence="1">
    <location>
        <begin position="92"/>
        <end position="182"/>
    </location>
</feature>
<name>A0A9Q1F3G5_SYNKA</name>
<proteinExistence type="predicted"/>
<accession>A0A9Q1F3G5</accession>
<feature type="compositionally biased region" description="Basic and acidic residues" evidence="1">
    <location>
        <begin position="170"/>
        <end position="182"/>
    </location>
</feature>
<protein>
    <submittedName>
        <fullName evidence="2">Uncharacterized protein</fullName>
    </submittedName>
</protein>
<dbReference type="Proteomes" id="UP001152622">
    <property type="component" value="Chromosome 9"/>
</dbReference>
<organism evidence="2 3">
    <name type="scientific">Synaphobranchus kaupii</name>
    <name type="common">Kaup's arrowtooth eel</name>
    <dbReference type="NCBI Taxonomy" id="118154"/>
    <lineage>
        <taxon>Eukaryota</taxon>
        <taxon>Metazoa</taxon>
        <taxon>Chordata</taxon>
        <taxon>Craniata</taxon>
        <taxon>Vertebrata</taxon>
        <taxon>Euteleostomi</taxon>
        <taxon>Actinopterygii</taxon>
        <taxon>Neopterygii</taxon>
        <taxon>Teleostei</taxon>
        <taxon>Anguilliformes</taxon>
        <taxon>Synaphobranchidae</taxon>
        <taxon>Synaphobranchus</taxon>
    </lineage>
</organism>
<evidence type="ECO:0000313" key="2">
    <source>
        <dbReference type="EMBL" id="KAJ8350236.1"/>
    </source>
</evidence>
<reference evidence="2" key="1">
    <citation type="journal article" date="2023" name="Science">
        <title>Genome structures resolve the early diversification of teleost fishes.</title>
        <authorList>
            <person name="Parey E."/>
            <person name="Louis A."/>
            <person name="Montfort J."/>
            <person name="Bouchez O."/>
            <person name="Roques C."/>
            <person name="Iampietro C."/>
            <person name="Lluch J."/>
            <person name="Castinel A."/>
            <person name="Donnadieu C."/>
            <person name="Desvignes T."/>
            <person name="Floi Bucao C."/>
            <person name="Jouanno E."/>
            <person name="Wen M."/>
            <person name="Mejri S."/>
            <person name="Dirks R."/>
            <person name="Jansen H."/>
            <person name="Henkel C."/>
            <person name="Chen W.J."/>
            <person name="Zahm M."/>
            <person name="Cabau C."/>
            <person name="Klopp C."/>
            <person name="Thompson A.W."/>
            <person name="Robinson-Rechavi M."/>
            <person name="Braasch I."/>
            <person name="Lecointre G."/>
            <person name="Bobe J."/>
            <person name="Postlethwait J.H."/>
            <person name="Berthelot C."/>
            <person name="Roest Crollius H."/>
            <person name="Guiguen Y."/>
        </authorList>
    </citation>
    <scope>NUCLEOTIDE SEQUENCE</scope>
    <source>
        <strain evidence="2">WJC10195</strain>
    </source>
</reference>
<dbReference type="AlphaFoldDB" id="A0A9Q1F3G5"/>
<evidence type="ECO:0000256" key="1">
    <source>
        <dbReference type="SAM" id="MobiDB-lite"/>
    </source>
</evidence>
<comment type="caution">
    <text evidence="2">The sequence shown here is derived from an EMBL/GenBank/DDBJ whole genome shotgun (WGS) entry which is preliminary data.</text>
</comment>
<feature type="region of interest" description="Disordered" evidence="1">
    <location>
        <begin position="1"/>
        <end position="65"/>
    </location>
</feature>
<gene>
    <name evidence="2" type="ORF">SKAU_G00253660</name>
</gene>
<dbReference type="EMBL" id="JAINUF010000009">
    <property type="protein sequence ID" value="KAJ8350236.1"/>
    <property type="molecule type" value="Genomic_DNA"/>
</dbReference>
<evidence type="ECO:0000313" key="3">
    <source>
        <dbReference type="Proteomes" id="UP001152622"/>
    </source>
</evidence>